<dbReference type="EnsemblMetazoa" id="XM_011664101">
    <property type="protein sequence ID" value="XP_011662403"/>
    <property type="gene ID" value="LOC762775"/>
</dbReference>
<evidence type="ECO:0000256" key="2">
    <source>
        <dbReference type="ARBA" id="ARBA00007332"/>
    </source>
</evidence>
<dbReference type="PANTHER" id="PTHR31322:SF2">
    <property type="entry name" value="E3 UBIQUITIN-PROTEIN LIGASE TM129"/>
    <property type="match status" value="1"/>
</dbReference>
<keyword evidence="5 6" id="KW-0472">Membrane</keyword>
<evidence type="ECO:0000256" key="4">
    <source>
        <dbReference type="ARBA" id="ARBA00022989"/>
    </source>
</evidence>
<dbReference type="AlphaFoldDB" id="A0A7M7HEG2"/>
<evidence type="ECO:0000313" key="8">
    <source>
        <dbReference type="Proteomes" id="UP000007110"/>
    </source>
</evidence>
<name>A0A7M7HEG2_STRPU</name>
<dbReference type="GO" id="GO:0016567">
    <property type="term" value="P:protein ubiquitination"/>
    <property type="evidence" value="ECO:0007669"/>
    <property type="project" value="InterPro"/>
</dbReference>
<dbReference type="FunCoup" id="A0A7M7HEG2">
    <property type="interactions" value="1880"/>
</dbReference>
<evidence type="ECO:0000256" key="5">
    <source>
        <dbReference type="ARBA" id="ARBA00023136"/>
    </source>
</evidence>
<reference evidence="8" key="1">
    <citation type="submission" date="2015-02" db="EMBL/GenBank/DDBJ databases">
        <title>Genome sequencing for Strongylocentrotus purpuratus.</title>
        <authorList>
            <person name="Murali S."/>
            <person name="Liu Y."/>
            <person name="Vee V."/>
            <person name="English A."/>
            <person name="Wang M."/>
            <person name="Skinner E."/>
            <person name="Han Y."/>
            <person name="Muzny D.M."/>
            <person name="Worley K.C."/>
            <person name="Gibbs R.A."/>
        </authorList>
    </citation>
    <scope>NUCLEOTIDE SEQUENCE</scope>
</reference>
<keyword evidence="4 6" id="KW-1133">Transmembrane helix</keyword>
<comment type="similarity">
    <text evidence="2">Belongs to the TMEM129 family.</text>
</comment>
<organism evidence="7 8">
    <name type="scientific">Strongylocentrotus purpuratus</name>
    <name type="common">Purple sea urchin</name>
    <dbReference type="NCBI Taxonomy" id="7668"/>
    <lineage>
        <taxon>Eukaryota</taxon>
        <taxon>Metazoa</taxon>
        <taxon>Echinodermata</taxon>
        <taxon>Eleutherozoa</taxon>
        <taxon>Echinozoa</taxon>
        <taxon>Echinoidea</taxon>
        <taxon>Euechinoidea</taxon>
        <taxon>Echinacea</taxon>
        <taxon>Camarodonta</taxon>
        <taxon>Echinidea</taxon>
        <taxon>Strongylocentrotidae</taxon>
        <taxon>Strongylocentrotus</taxon>
    </lineage>
</organism>
<dbReference type="InterPro" id="IPR018801">
    <property type="entry name" value="TM129"/>
</dbReference>
<dbReference type="KEGG" id="spu:762775"/>
<protein>
    <recommendedName>
        <fullName evidence="9">Transmembrane protein 129</fullName>
    </recommendedName>
</protein>
<keyword evidence="3 6" id="KW-0812">Transmembrane</keyword>
<dbReference type="Proteomes" id="UP000007110">
    <property type="component" value="Unassembled WGS sequence"/>
</dbReference>
<feature type="transmembrane region" description="Helical" evidence="6">
    <location>
        <begin position="95"/>
        <end position="116"/>
    </location>
</feature>
<evidence type="ECO:0000313" key="7">
    <source>
        <dbReference type="EnsemblMetazoa" id="XP_011662403"/>
    </source>
</evidence>
<dbReference type="RefSeq" id="XP_011662403.1">
    <property type="nucleotide sequence ID" value="XM_011664101.2"/>
</dbReference>
<dbReference type="InParanoid" id="A0A7M7HEG2"/>
<feature type="transmembrane region" description="Helical" evidence="6">
    <location>
        <begin position="6"/>
        <end position="23"/>
    </location>
</feature>
<accession>A0A7M7HEG2</accession>
<reference evidence="7" key="2">
    <citation type="submission" date="2021-01" db="UniProtKB">
        <authorList>
            <consortium name="EnsemblMetazoa"/>
        </authorList>
    </citation>
    <scope>IDENTIFICATION</scope>
</reference>
<evidence type="ECO:0008006" key="9">
    <source>
        <dbReference type="Google" id="ProtNLM"/>
    </source>
</evidence>
<dbReference type="GeneID" id="762775"/>
<dbReference type="OrthoDB" id="10055027at2759"/>
<dbReference type="GO" id="GO:0005783">
    <property type="term" value="C:endoplasmic reticulum"/>
    <property type="evidence" value="ECO:0000318"/>
    <property type="project" value="GO_Central"/>
</dbReference>
<feature type="transmembrane region" description="Helical" evidence="6">
    <location>
        <begin position="58"/>
        <end position="75"/>
    </location>
</feature>
<dbReference type="CTD" id="92305"/>
<sequence>MYQASADFVFTLVYMLLSACLVVPPSEFRSAGLTIQNLLSSWLGSEELHFVQYHIKRTTATIIFHTLIPLGYYIGFGLVCPEYNLFQPWKVSSIWLAYLITSVLVTIIALVIAYYWSRKHWSNHPVSATLGHHDHSWWAVCSNINIEFRRINKFSTGPPSCRVYVTDSWIIRTSAYSVCFAHKQDCHLNILQTVDHALSHESSTGVQILTIEVVSINRNIKPFQIRLNALDFRDLKDKVSMPIVNARNVVIQQTLTDRFLEAFRQQVDGNQRYALPDGAPRPEACIGCLQTPSNVKLVKLCDDPTQGECVQCYCRPMWCLECLCKWWVSRQQQDKPETWLGSRSPCPTCRSKFCLLDVCNIAT</sequence>
<evidence type="ECO:0000256" key="6">
    <source>
        <dbReference type="SAM" id="Phobius"/>
    </source>
</evidence>
<dbReference type="GO" id="GO:0061630">
    <property type="term" value="F:ubiquitin protein ligase activity"/>
    <property type="evidence" value="ECO:0000318"/>
    <property type="project" value="GO_Central"/>
</dbReference>
<proteinExistence type="inferred from homology"/>
<dbReference type="GO" id="GO:0016020">
    <property type="term" value="C:membrane"/>
    <property type="evidence" value="ECO:0007669"/>
    <property type="project" value="UniProtKB-SubCell"/>
</dbReference>
<dbReference type="Pfam" id="PF10272">
    <property type="entry name" value="Tmpp129"/>
    <property type="match status" value="1"/>
</dbReference>
<evidence type="ECO:0000256" key="1">
    <source>
        <dbReference type="ARBA" id="ARBA00004141"/>
    </source>
</evidence>
<comment type="subcellular location">
    <subcellularLocation>
        <location evidence="1">Membrane</location>
        <topology evidence="1">Multi-pass membrane protein</topology>
    </subcellularLocation>
</comment>
<keyword evidence="8" id="KW-1185">Reference proteome</keyword>
<dbReference type="OMA" id="KFATGPP"/>
<dbReference type="PANTHER" id="PTHR31322">
    <property type="entry name" value="E3 UBIQUITIN-PROTEIN LIGASE TM129"/>
    <property type="match status" value="1"/>
</dbReference>
<evidence type="ECO:0000256" key="3">
    <source>
        <dbReference type="ARBA" id="ARBA00022692"/>
    </source>
</evidence>